<dbReference type="AlphaFoldDB" id="A0A4Z2H9D0"/>
<name>A0A4Z2H9D0_9TELE</name>
<feature type="region of interest" description="Disordered" evidence="1">
    <location>
        <begin position="489"/>
        <end position="522"/>
    </location>
</feature>
<evidence type="ECO:0000313" key="3">
    <source>
        <dbReference type="Proteomes" id="UP000314294"/>
    </source>
</evidence>
<keyword evidence="3" id="KW-1185">Reference proteome</keyword>
<dbReference type="Proteomes" id="UP000314294">
    <property type="component" value="Unassembled WGS sequence"/>
</dbReference>
<reference evidence="2 3" key="1">
    <citation type="submission" date="2019-03" db="EMBL/GenBank/DDBJ databases">
        <title>First draft genome of Liparis tanakae, snailfish: a comprehensive survey of snailfish specific genes.</title>
        <authorList>
            <person name="Kim W."/>
            <person name="Song I."/>
            <person name="Jeong J.-H."/>
            <person name="Kim D."/>
            <person name="Kim S."/>
            <person name="Ryu S."/>
            <person name="Song J.Y."/>
            <person name="Lee S.K."/>
        </authorList>
    </citation>
    <scope>NUCLEOTIDE SEQUENCE [LARGE SCALE GENOMIC DNA]</scope>
    <source>
        <tissue evidence="2">Muscle</tissue>
    </source>
</reference>
<accession>A0A4Z2H9D0</accession>
<organism evidence="2 3">
    <name type="scientific">Liparis tanakae</name>
    <name type="common">Tanaka's snailfish</name>
    <dbReference type="NCBI Taxonomy" id="230148"/>
    <lineage>
        <taxon>Eukaryota</taxon>
        <taxon>Metazoa</taxon>
        <taxon>Chordata</taxon>
        <taxon>Craniata</taxon>
        <taxon>Vertebrata</taxon>
        <taxon>Euteleostomi</taxon>
        <taxon>Actinopterygii</taxon>
        <taxon>Neopterygii</taxon>
        <taxon>Teleostei</taxon>
        <taxon>Neoteleostei</taxon>
        <taxon>Acanthomorphata</taxon>
        <taxon>Eupercaria</taxon>
        <taxon>Perciformes</taxon>
        <taxon>Cottioidei</taxon>
        <taxon>Cottales</taxon>
        <taxon>Liparidae</taxon>
        <taxon>Liparis</taxon>
    </lineage>
</organism>
<sequence length="636" mass="67161">MANGLRWHPRHAALRVSAEIRHLVPHHGRPEDVAAPSVLREATPVEVQHGAGRLLVQGHELDPSFPVPLRVGVTGVQAHRAGSHAGQGALGEHHQVLRALRGEAPALALSQGAQRPIRRLGRQRRAGGGGAAGLGLAVTRPLGVEAAAARAGDRHQVRQLLVEAQLSRLRRRRHHQDHAQLLLTGDGHSPARQGAPSSDLLVLLGHLPVGAVLLRRELLPHDQDASLQLLGGGQGRGPPPRADGDGLRRVKAGAEHFLQVLSHGALLAGGAALAQVHQQRVRRGQEGVLVDHLQGGADSDGRVVVVVMVVVVTGVIRAVVHAEERLPLRAVGHSQLHASAAELQGLDQAAEVRSAVDLVVQQVLRVQQLALRRLQVAGEPVQTQQPPLLALGRGLPAPQQLPAALRGRQRQALLRLQEEAEVLRVQALAVLRQLHQQEVDVGPGAQLAEGLVELLAGHVGDGGDGHVLLHDAVAVFVHLGELRRQPLAPHLPPRAAVPRQTSSFAQPPRSSASTPDDRGVGQQTAEDATYLVVVPVDDREGRLLGQVLGERPVVAERLGALPGADLSDAGDVQPGALRVLLGRLPAQAAEVAVQRVEAAVDPGVGPDLLQLAAALHERQAVRGAAHLERDNPTPTL</sequence>
<dbReference type="EMBL" id="SRLO01000306">
    <property type="protein sequence ID" value="TNN61865.1"/>
    <property type="molecule type" value="Genomic_DNA"/>
</dbReference>
<protein>
    <submittedName>
        <fullName evidence="2">Uncharacterized protein</fullName>
    </submittedName>
</protein>
<feature type="compositionally biased region" description="Polar residues" evidence="1">
    <location>
        <begin position="499"/>
        <end position="514"/>
    </location>
</feature>
<proteinExistence type="predicted"/>
<evidence type="ECO:0000313" key="2">
    <source>
        <dbReference type="EMBL" id="TNN61865.1"/>
    </source>
</evidence>
<comment type="caution">
    <text evidence="2">The sequence shown here is derived from an EMBL/GenBank/DDBJ whole genome shotgun (WGS) entry which is preliminary data.</text>
</comment>
<evidence type="ECO:0000256" key="1">
    <source>
        <dbReference type="SAM" id="MobiDB-lite"/>
    </source>
</evidence>
<gene>
    <name evidence="2" type="ORF">EYF80_027881</name>
</gene>